<keyword evidence="1" id="KW-0472">Membrane</keyword>
<dbReference type="EMBL" id="CAEZYF010000013">
    <property type="protein sequence ID" value="CAB4731099.1"/>
    <property type="molecule type" value="Genomic_DNA"/>
</dbReference>
<dbReference type="EMBL" id="CAFBOL010000097">
    <property type="protein sequence ID" value="CAB5008265.1"/>
    <property type="molecule type" value="Genomic_DNA"/>
</dbReference>
<evidence type="ECO:0000313" key="4">
    <source>
        <dbReference type="EMBL" id="CAB4832137.1"/>
    </source>
</evidence>
<evidence type="ECO:0000313" key="5">
    <source>
        <dbReference type="EMBL" id="CAB4943593.1"/>
    </source>
</evidence>
<evidence type="ECO:0000256" key="1">
    <source>
        <dbReference type="SAM" id="Phobius"/>
    </source>
</evidence>
<reference evidence="5" key="1">
    <citation type="submission" date="2020-05" db="EMBL/GenBank/DDBJ databases">
        <authorList>
            <person name="Chiriac C."/>
            <person name="Salcher M."/>
            <person name="Ghai R."/>
            <person name="Kavagutti S V."/>
        </authorList>
    </citation>
    <scope>NUCLEOTIDE SEQUENCE</scope>
</reference>
<feature type="transmembrane region" description="Helical" evidence="1">
    <location>
        <begin position="103"/>
        <end position="124"/>
    </location>
</feature>
<sequence length="783" mass="81593">MSRVFHPIRLLALVLLLGLLVGVPCAVIAAMGSPFPGLAQLTAAWNERRVPNDLVVRCGLALFAALWAWFALTALAEFAHVRSTRRRSEGRPLAPLEPGAGRWVRGLVRVVAVGAVGASFGALLPTMHSSGADPTPPAVPTTVVPVSAARVDSSSDLAPFAAGLGTALLFSAGAVSLLEARRRRQWRAAGVGARLTPPTAQDVRTETMLRSLSAGECIVRLDIALRAVAADLAAQDAVVLAAVLGDMGEVRLYLRGTAAPSDPRWTVDAHSNSWTLGGAVTLAELAPAARCSPQPCPAMAHLGGSDEGEVFVDIEAIGVLTVQSPWSVPMLRAISCSLALSPLLGGARVLTVGLGAEPDPETSVEAADSLAAAIDAATSSLGSTPAAGSSTFALRARGVGGELWEPFIVVAADQAVSPSIAGQVGAVGAGRGLAVVVDSPGFVDTWTLASHGDHHVLAPLGLRVHPVGLTEHDVAGVYDVLEAATEPLSAHAEVVPISAHALPPLSVEPFGEREWSLLVRVLGQVEVVSCAGQAAAFDRSKSLELVVWLSQHRERSTRGGARTALWDLDVRDATFANVVSDARRALARTVPPPEGEEWIGRTLTEQLPLHPGVVTDAELLSDRVAYSRGLPSVAAIDVLRPGVELLCGLPFADTSYLWTDAEGITSSLVLLATGAAIELANHYLALGDIDGVFWATGQGLKVLAGHEELIALRMRAHSRRGDLAGVRSEWESYERALAADPWAAAEPAPKLVALRRELLAPHTGGPWLDQPPLAAAAAASLRS</sequence>
<feature type="transmembrane region" description="Helical" evidence="1">
    <location>
        <begin position="157"/>
        <end position="178"/>
    </location>
</feature>
<keyword evidence="1" id="KW-1133">Transmembrane helix</keyword>
<proteinExistence type="predicted"/>
<dbReference type="AlphaFoldDB" id="A0A6J7JKN7"/>
<dbReference type="EMBL" id="CAFAAV010000204">
    <property type="protein sequence ID" value="CAB4832137.1"/>
    <property type="molecule type" value="Genomic_DNA"/>
</dbReference>
<dbReference type="EMBL" id="CAESGF010000013">
    <property type="protein sequence ID" value="CAB4364364.1"/>
    <property type="molecule type" value="Genomic_DNA"/>
</dbReference>
<keyword evidence="1" id="KW-0812">Transmembrane</keyword>
<evidence type="ECO:0000313" key="3">
    <source>
        <dbReference type="EMBL" id="CAB4731099.1"/>
    </source>
</evidence>
<accession>A0A6J7JKN7</accession>
<evidence type="ECO:0000313" key="6">
    <source>
        <dbReference type="EMBL" id="CAB5008265.1"/>
    </source>
</evidence>
<feature type="transmembrane region" description="Helical" evidence="1">
    <location>
        <begin position="63"/>
        <end position="82"/>
    </location>
</feature>
<gene>
    <name evidence="3" type="ORF">UFOPK2656_02122</name>
    <name evidence="4" type="ORF">UFOPK3099_02202</name>
    <name evidence="5" type="ORF">UFOPK3651_02365</name>
    <name evidence="6" type="ORF">UFOPK3931_02657</name>
    <name evidence="2" type="ORF">UFOPK4189_02126</name>
</gene>
<protein>
    <submittedName>
        <fullName evidence="5">Unannotated protein</fullName>
    </submittedName>
</protein>
<organism evidence="5">
    <name type="scientific">freshwater metagenome</name>
    <dbReference type="NCBI Taxonomy" id="449393"/>
    <lineage>
        <taxon>unclassified sequences</taxon>
        <taxon>metagenomes</taxon>
        <taxon>ecological metagenomes</taxon>
    </lineage>
</organism>
<name>A0A6J7JKN7_9ZZZZ</name>
<dbReference type="EMBL" id="CAFBMT010000014">
    <property type="protein sequence ID" value="CAB4943593.1"/>
    <property type="molecule type" value="Genomic_DNA"/>
</dbReference>
<evidence type="ECO:0000313" key="2">
    <source>
        <dbReference type="EMBL" id="CAB4364364.1"/>
    </source>
</evidence>